<dbReference type="PANTHER" id="PTHR36115">
    <property type="entry name" value="PROLINE-RICH ANTIGEN HOMOLOG-RELATED"/>
    <property type="match status" value="1"/>
</dbReference>
<organism evidence="8 9">
    <name type="scientific">Roseovarius nanhaiticus</name>
    <dbReference type="NCBI Taxonomy" id="573024"/>
    <lineage>
        <taxon>Bacteria</taxon>
        <taxon>Pseudomonadati</taxon>
        <taxon>Pseudomonadota</taxon>
        <taxon>Alphaproteobacteria</taxon>
        <taxon>Rhodobacterales</taxon>
        <taxon>Roseobacteraceae</taxon>
        <taxon>Roseovarius</taxon>
    </lineage>
</organism>
<keyword evidence="4 6" id="KW-1133">Transmembrane helix</keyword>
<dbReference type="OrthoDB" id="7270324at2"/>
<dbReference type="Pfam" id="PF06271">
    <property type="entry name" value="RDD"/>
    <property type="match status" value="1"/>
</dbReference>
<dbReference type="EMBL" id="FTNV01000001">
    <property type="protein sequence ID" value="SIS10264.1"/>
    <property type="molecule type" value="Genomic_DNA"/>
</dbReference>
<dbReference type="RefSeq" id="WP_076532938.1">
    <property type="nucleotide sequence ID" value="NZ_FOAC01000001.1"/>
</dbReference>
<evidence type="ECO:0000256" key="4">
    <source>
        <dbReference type="ARBA" id="ARBA00022989"/>
    </source>
</evidence>
<evidence type="ECO:0000313" key="9">
    <source>
        <dbReference type="Proteomes" id="UP000186019"/>
    </source>
</evidence>
<accession>A0A1N7GCI1</accession>
<protein>
    <submittedName>
        <fullName evidence="8">Uncharacterized membrane protein YckC, RDD family</fullName>
    </submittedName>
</protein>
<dbReference type="GO" id="GO:0005886">
    <property type="term" value="C:plasma membrane"/>
    <property type="evidence" value="ECO:0007669"/>
    <property type="project" value="UniProtKB-SubCell"/>
</dbReference>
<reference evidence="9" key="1">
    <citation type="submission" date="2017-01" db="EMBL/GenBank/DDBJ databases">
        <authorList>
            <person name="Varghese N."/>
            <person name="Submissions S."/>
        </authorList>
    </citation>
    <scope>NUCLEOTIDE SEQUENCE [LARGE SCALE GENOMIC DNA]</scope>
    <source>
        <strain evidence="9">DSM 29590</strain>
    </source>
</reference>
<keyword evidence="5 6" id="KW-0472">Membrane</keyword>
<dbReference type="AlphaFoldDB" id="A0A1N7GCI1"/>
<sequence length="152" mass="16214">MHSPASPHAALPDPIAQPEFYAGVPTKRLLAWLIDSVLILVFCVIALILTLGIGFFFLPALMLAVGLVYRIATLSRGSATWGMVMMAIELRRHDGARLDPLTAALHTLGYSASMAFVLPQVISVLLMLTDGAGRGLSDMILGTAMLNRRAAG</sequence>
<feature type="transmembrane region" description="Helical" evidence="6">
    <location>
        <begin position="108"/>
        <end position="129"/>
    </location>
</feature>
<proteinExistence type="predicted"/>
<dbReference type="InterPro" id="IPR010432">
    <property type="entry name" value="RDD"/>
</dbReference>
<keyword evidence="3 6" id="KW-0812">Transmembrane</keyword>
<feature type="transmembrane region" description="Helical" evidence="6">
    <location>
        <begin position="67"/>
        <end position="88"/>
    </location>
</feature>
<keyword evidence="2" id="KW-1003">Cell membrane</keyword>
<evidence type="ECO:0000256" key="6">
    <source>
        <dbReference type="SAM" id="Phobius"/>
    </source>
</evidence>
<feature type="domain" description="RDD" evidence="7">
    <location>
        <begin position="25"/>
        <end position="141"/>
    </location>
</feature>
<dbReference type="STRING" id="573024.SAMN05216208_0233"/>
<name>A0A1N7GCI1_9RHOB</name>
<evidence type="ECO:0000256" key="3">
    <source>
        <dbReference type="ARBA" id="ARBA00022692"/>
    </source>
</evidence>
<evidence type="ECO:0000256" key="5">
    <source>
        <dbReference type="ARBA" id="ARBA00023136"/>
    </source>
</evidence>
<evidence type="ECO:0000259" key="7">
    <source>
        <dbReference type="Pfam" id="PF06271"/>
    </source>
</evidence>
<dbReference type="InterPro" id="IPR051791">
    <property type="entry name" value="Pra-immunoreactive"/>
</dbReference>
<feature type="transmembrane region" description="Helical" evidence="6">
    <location>
        <begin position="29"/>
        <end position="58"/>
    </location>
</feature>
<evidence type="ECO:0000256" key="1">
    <source>
        <dbReference type="ARBA" id="ARBA00004651"/>
    </source>
</evidence>
<dbReference type="Proteomes" id="UP000186019">
    <property type="component" value="Unassembled WGS sequence"/>
</dbReference>
<evidence type="ECO:0000256" key="2">
    <source>
        <dbReference type="ARBA" id="ARBA00022475"/>
    </source>
</evidence>
<gene>
    <name evidence="8" type="ORF">SAMN05421666_1903</name>
</gene>
<comment type="subcellular location">
    <subcellularLocation>
        <location evidence="1">Cell membrane</location>
        <topology evidence="1">Multi-pass membrane protein</topology>
    </subcellularLocation>
</comment>
<keyword evidence="9" id="KW-1185">Reference proteome</keyword>
<evidence type="ECO:0000313" key="8">
    <source>
        <dbReference type="EMBL" id="SIS10264.1"/>
    </source>
</evidence>